<dbReference type="PROSITE" id="PS52016">
    <property type="entry name" value="TONB_DEPENDENT_REC_3"/>
    <property type="match status" value="1"/>
</dbReference>
<evidence type="ECO:0000313" key="19">
    <source>
        <dbReference type="EMBL" id="TMV15451.1"/>
    </source>
</evidence>
<keyword evidence="5" id="KW-0410">Iron transport</keyword>
<dbReference type="NCBIfam" id="TIGR01783">
    <property type="entry name" value="TonB-siderophor"/>
    <property type="match status" value="1"/>
</dbReference>
<evidence type="ECO:0000256" key="10">
    <source>
        <dbReference type="ARBA" id="ARBA00023077"/>
    </source>
</evidence>
<dbReference type="InterPro" id="IPR012910">
    <property type="entry name" value="Plug_dom"/>
</dbReference>
<keyword evidence="3 14" id="KW-0813">Transport</keyword>
<dbReference type="EMBL" id="VCPC01000001">
    <property type="protein sequence ID" value="TMV15451.1"/>
    <property type="molecule type" value="Genomic_DNA"/>
</dbReference>
<evidence type="ECO:0000259" key="18">
    <source>
        <dbReference type="Pfam" id="PF07715"/>
    </source>
</evidence>
<keyword evidence="12 19" id="KW-0675">Receptor</keyword>
<evidence type="ECO:0000256" key="15">
    <source>
        <dbReference type="RuleBase" id="RU003357"/>
    </source>
</evidence>
<keyword evidence="13 14" id="KW-0998">Cell outer membrane</keyword>
<keyword evidence="8" id="KW-0408">Iron</keyword>
<evidence type="ECO:0000256" key="5">
    <source>
        <dbReference type="ARBA" id="ARBA00022496"/>
    </source>
</evidence>
<evidence type="ECO:0000259" key="17">
    <source>
        <dbReference type="Pfam" id="PF00593"/>
    </source>
</evidence>
<name>A0ABY2XFF5_9RHOB</name>
<dbReference type="SUPFAM" id="SSF56935">
    <property type="entry name" value="Porins"/>
    <property type="match status" value="1"/>
</dbReference>
<comment type="similarity">
    <text evidence="2 14 15">Belongs to the TonB-dependent receptor family.</text>
</comment>
<evidence type="ECO:0000256" key="12">
    <source>
        <dbReference type="ARBA" id="ARBA00023170"/>
    </source>
</evidence>
<keyword evidence="9" id="KW-0406">Ion transport</keyword>
<evidence type="ECO:0000256" key="8">
    <source>
        <dbReference type="ARBA" id="ARBA00023004"/>
    </source>
</evidence>
<feature type="signal peptide" evidence="16">
    <location>
        <begin position="1"/>
        <end position="31"/>
    </location>
</feature>
<dbReference type="Proteomes" id="UP001191082">
    <property type="component" value="Unassembled WGS sequence"/>
</dbReference>
<keyword evidence="11 14" id="KW-0472">Membrane</keyword>
<evidence type="ECO:0000256" key="3">
    <source>
        <dbReference type="ARBA" id="ARBA00022448"/>
    </source>
</evidence>
<proteinExistence type="inferred from homology"/>
<keyword evidence="7 16" id="KW-0732">Signal</keyword>
<dbReference type="Pfam" id="PF07715">
    <property type="entry name" value="Plug"/>
    <property type="match status" value="1"/>
</dbReference>
<evidence type="ECO:0000256" key="7">
    <source>
        <dbReference type="ARBA" id="ARBA00022729"/>
    </source>
</evidence>
<feature type="chain" id="PRO_5046760632" evidence="16">
    <location>
        <begin position="32"/>
        <end position="708"/>
    </location>
</feature>
<dbReference type="PANTHER" id="PTHR32552:SF68">
    <property type="entry name" value="FERRICHROME OUTER MEMBRANE TRANSPORTER_PHAGE RECEPTOR"/>
    <property type="match status" value="1"/>
</dbReference>
<keyword evidence="20" id="KW-1185">Reference proteome</keyword>
<comment type="caution">
    <text evidence="19">The sequence shown here is derived from an EMBL/GenBank/DDBJ whole genome shotgun (WGS) entry which is preliminary data.</text>
</comment>
<evidence type="ECO:0000256" key="11">
    <source>
        <dbReference type="ARBA" id="ARBA00023136"/>
    </source>
</evidence>
<dbReference type="InterPro" id="IPR000531">
    <property type="entry name" value="Beta-barrel_TonB"/>
</dbReference>
<comment type="subcellular location">
    <subcellularLocation>
        <location evidence="1 14">Cell outer membrane</location>
        <topology evidence="1 14">Multi-pass membrane protein</topology>
    </subcellularLocation>
</comment>
<dbReference type="InterPro" id="IPR036942">
    <property type="entry name" value="Beta-barrel_TonB_sf"/>
</dbReference>
<accession>A0ABY2XFF5</accession>
<feature type="domain" description="TonB-dependent receptor plug" evidence="18">
    <location>
        <begin position="78"/>
        <end position="175"/>
    </location>
</feature>
<dbReference type="InterPro" id="IPR039426">
    <property type="entry name" value="TonB-dep_rcpt-like"/>
</dbReference>
<keyword evidence="4 14" id="KW-1134">Transmembrane beta strand</keyword>
<evidence type="ECO:0000256" key="2">
    <source>
        <dbReference type="ARBA" id="ARBA00009810"/>
    </source>
</evidence>
<evidence type="ECO:0000256" key="9">
    <source>
        <dbReference type="ARBA" id="ARBA00023065"/>
    </source>
</evidence>
<feature type="domain" description="TonB-dependent receptor-like beta-barrel" evidence="17">
    <location>
        <begin position="249"/>
        <end position="679"/>
    </location>
</feature>
<gene>
    <name evidence="19" type="ORF">FGK64_05715</name>
</gene>
<dbReference type="InterPro" id="IPR037066">
    <property type="entry name" value="Plug_dom_sf"/>
</dbReference>
<evidence type="ECO:0000256" key="14">
    <source>
        <dbReference type="PROSITE-ProRule" id="PRU01360"/>
    </source>
</evidence>
<dbReference type="InterPro" id="IPR010105">
    <property type="entry name" value="TonB_sidphr_rcpt"/>
</dbReference>
<sequence length="708" mass="77078">MNDMLLRAGLTGAGRLLGCTALVCLPVAALAQDGTLDGDGAYRLSPIIVDMGRPADDDQASIVAQELWVGGKVATSILDTPAAVSVITAREIEARNARKVEEVLNYSSGIVTDYYGTDDRNDYYLVRGFQASTYRDGLTLGSMRGVREEPYAYDRLEVVKGGNSTLFGTSDPGGTVNFVTKTPTFRRHGEFFGSYGSHNQRQIGFDIGDTLNDSQTLAYRFVGKVQDGGLEYASSRDDETFLLGSVAWAPTDATKLTFTLDYLDRDGTPNSGGYPLDAYYDRGSFYGEPTFNYHNVERLSFTTTFQHDFGNGLSLRANLRYSDLEDSFGYVYVNDNAARVGTLVNRDFFGTDSTAKEVIGNAIVQYDTGFGSVDSSTLAGIEFRDASTTASSFYGNHTQIDTANPVYTGAPTGYVPYSVQANEFTTKSLFLQQNFSFSDRVVATFGARRDWLDITNVNSSTGTAVTTRGTFAETSYRAALTYKFTDSLSAYASFVESVAPPSIGTQPERGEQYEIGLKYRPEAVNALFTASIYDLTKKNVVVPVVLPSGVIDRQTIGQSRVKGLELEAKGELANNLSFAAAYAYQKSEYVRGVVRGTTVDGNEFATVPNHIASLWLNYDLPGNGRRGDMTFGVGARYVGSYYYNVYNTGGESPAQLYLDAAVSYEVAEGTVLSVNVANLTDRQYVVGRGTAAYYNPGRTITATLKHSW</sequence>
<dbReference type="CDD" id="cd01347">
    <property type="entry name" value="ligand_gated_channel"/>
    <property type="match status" value="1"/>
</dbReference>
<evidence type="ECO:0000256" key="16">
    <source>
        <dbReference type="SAM" id="SignalP"/>
    </source>
</evidence>
<evidence type="ECO:0000256" key="13">
    <source>
        <dbReference type="ARBA" id="ARBA00023237"/>
    </source>
</evidence>
<evidence type="ECO:0000256" key="1">
    <source>
        <dbReference type="ARBA" id="ARBA00004571"/>
    </source>
</evidence>
<dbReference type="Gene3D" id="2.40.170.20">
    <property type="entry name" value="TonB-dependent receptor, beta-barrel domain"/>
    <property type="match status" value="1"/>
</dbReference>
<evidence type="ECO:0000313" key="20">
    <source>
        <dbReference type="Proteomes" id="UP001191082"/>
    </source>
</evidence>
<dbReference type="Pfam" id="PF00593">
    <property type="entry name" value="TonB_dep_Rec_b-barrel"/>
    <property type="match status" value="1"/>
</dbReference>
<keyword evidence="10 15" id="KW-0798">TonB box</keyword>
<organism evidence="19 20">
    <name type="scientific">Arenibacterium halophilum</name>
    <dbReference type="NCBI Taxonomy" id="2583821"/>
    <lineage>
        <taxon>Bacteria</taxon>
        <taxon>Pseudomonadati</taxon>
        <taxon>Pseudomonadota</taxon>
        <taxon>Alphaproteobacteria</taxon>
        <taxon>Rhodobacterales</taxon>
        <taxon>Paracoccaceae</taxon>
        <taxon>Arenibacterium</taxon>
    </lineage>
</organism>
<protein>
    <submittedName>
        <fullName evidence="19">TonB-dependent siderophore receptor</fullName>
    </submittedName>
</protein>
<keyword evidence="6 14" id="KW-0812">Transmembrane</keyword>
<dbReference type="Gene3D" id="2.170.130.10">
    <property type="entry name" value="TonB-dependent receptor, plug domain"/>
    <property type="match status" value="1"/>
</dbReference>
<dbReference type="PANTHER" id="PTHR32552">
    <property type="entry name" value="FERRICHROME IRON RECEPTOR-RELATED"/>
    <property type="match status" value="1"/>
</dbReference>
<evidence type="ECO:0000256" key="6">
    <source>
        <dbReference type="ARBA" id="ARBA00022692"/>
    </source>
</evidence>
<evidence type="ECO:0000256" key="4">
    <source>
        <dbReference type="ARBA" id="ARBA00022452"/>
    </source>
</evidence>
<reference evidence="19 20" key="1">
    <citation type="submission" date="2019-05" db="EMBL/GenBank/DDBJ databases">
        <title>Marivita sp. nov. isolated from sea sediment.</title>
        <authorList>
            <person name="Kim W."/>
        </authorList>
    </citation>
    <scope>NUCLEOTIDE SEQUENCE [LARGE SCALE GENOMIC DNA]</scope>
    <source>
        <strain evidence="19 20">CAU 1492</strain>
    </source>
</reference>